<dbReference type="Pfam" id="PF02801">
    <property type="entry name" value="Ketoacyl-synt_C"/>
    <property type="match status" value="1"/>
</dbReference>
<dbReference type="PANTHER" id="PTHR11712:SF322">
    <property type="entry name" value="POLYKETIDE BETA-KETOACYL SYNTHASE 2-RELATED"/>
    <property type="match status" value="1"/>
</dbReference>
<dbReference type="EMBL" id="JAQFWQ010000064">
    <property type="protein sequence ID" value="MDA2813007.1"/>
    <property type="molecule type" value="Genomic_DNA"/>
</dbReference>
<evidence type="ECO:0000256" key="4">
    <source>
        <dbReference type="RuleBase" id="RU003694"/>
    </source>
</evidence>
<sequence length="421" mass="43847">MERRAIITGIGVVAPTGIGVREHWEATLEGRTRITPFDAGGVPLRAAGRVDGFRPRDHVKNRLMIQTDKWTWFALAAGRLALDDSGFDPAGRDPYGISVVTASASGGNEFGQREIQALWAKGPEEVSAYQSIGWFYAASTGQLSIRHAFKGHCGVVVADGAGGLDAMGQSLRLLRRGGEAVLVGGTEAPLTPYALVCQADLGRLSPGADPERAYRPFAPDADGYVPGEGGAMMLVEEAASARGRGVRGYAEILGHAATHDAHHHERAAPDGRQYARAAELALERAGLGPEDVDAVFADGAGDPDSDRAEAAALARLLGERASAVPVALPKTMVGRLYSGAGALDTAWAALALHHGVLPPAVGTDPDAGTRGLRIVTEPTAPERLRTVLVLARGAGGFNSALVLGRAPADEEGAEEGGRFNV</sequence>
<keyword evidence="3" id="KW-0012">Acyltransferase</keyword>
<evidence type="ECO:0000256" key="2">
    <source>
        <dbReference type="ARBA" id="ARBA00022679"/>
    </source>
</evidence>
<dbReference type="Gene3D" id="3.40.47.10">
    <property type="match status" value="2"/>
</dbReference>
<evidence type="ECO:0000259" key="5">
    <source>
        <dbReference type="PROSITE" id="PS52004"/>
    </source>
</evidence>
<dbReference type="InterPro" id="IPR016039">
    <property type="entry name" value="Thiolase-like"/>
</dbReference>
<dbReference type="RefSeq" id="WP_270687783.1">
    <property type="nucleotide sequence ID" value="NZ_JAQFWQ010000064.1"/>
</dbReference>
<comment type="caution">
    <text evidence="6">The sequence shown here is derived from an EMBL/GenBank/DDBJ whole genome shotgun (WGS) entry which is preliminary data.</text>
</comment>
<dbReference type="Pfam" id="PF00109">
    <property type="entry name" value="ketoacyl-synt"/>
    <property type="match status" value="1"/>
</dbReference>
<accession>A0ABT4U7S2</accession>
<evidence type="ECO:0000313" key="6">
    <source>
        <dbReference type="EMBL" id="MDA2813007.1"/>
    </source>
</evidence>
<dbReference type="InterPro" id="IPR014031">
    <property type="entry name" value="Ketoacyl_synth_C"/>
</dbReference>
<feature type="domain" description="Ketosynthase family 3 (KS3)" evidence="5">
    <location>
        <begin position="2"/>
        <end position="405"/>
    </location>
</feature>
<proteinExistence type="inferred from homology"/>
<dbReference type="InterPro" id="IPR020841">
    <property type="entry name" value="PKS_Beta-ketoAc_synthase_dom"/>
</dbReference>
<keyword evidence="2 4" id="KW-0808">Transferase</keyword>
<dbReference type="PANTHER" id="PTHR11712">
    <property type="entry name" value="POLYKETIDE SYNTHASE-RELATED"/>
    <property type="match status" value="1"/>
</dbReference>
<dbReference type="InterPro" id="IPR014030">
    <property type="entry name" value="Ketoacyl_synth_N"/>
</dbReference>
<name>A0ABT4U7S2_9ACTN</name>
<comment type="similarity">
    <text evidence="1 4">Belongs to the thiolase-like superfamily. Beta-ketoacyl-ACP synthases family.</text>
</comment>
<organism evidence="6 7">
    <name type="scientific">Nocardiopsis endophytica</name>
    <dbReference type="NCBI Taxonomy" id="3018445"/>
    <lineage>
        <taxon>Bacteria</taxon>
        <taxon>Bacillati</taxon>
        <taxon>Actinomycetota</taxon>
        <taxon>Actinomycetes</taxon>
        <taxon>Streptosporangiales</taxon>
        <taxon>Nocardiopsidaceae</taxon>
        <taxon>Nocardiopsis</taxon>
    </lineage>
</organism>
<dbReference type="SUPFAM" id="SSF53901">
    <property type="entry name" value="Thiolase-like"/>
    <property type="match status" value="2"/>
</dbReference>
<evidence type="ECO:0000256" key="3">
    <source>
        <dbReference type="ARBA" id="ARBA00023315"/>
    </source>
</evidence>
<dbReference type="InterPro" id="IPR000794">
    <property type="entry name" value="Beta-ketoacyl_synthase"/>
</dbReference>
<dbReference type="PROSITE" id="PS52004">
    <property type="entry name" value="KS3_2"/>
    <property type="match status" value="1"/>
</dbReference>
<dbReference type="SMART" id="SM00825">
    <property type="entry name" value="PKS_KS"/>
    <property type="match status" value="1"/>
</dbReference>
<evidence type="ECO:0000313" key="7">
    <source>
        <dbReference type="Proteomes" id="UP001527866"/>
    </source>
</evidence>
<keyword evidence="7" id="KW-1185">Reference proteome</keyword>
<evidence type="ECO:0000256" key="1">
    <source>
        <dbReference type="ARBA" id="ARBA00008467"/>
    </source>
</evidence>
<protein>
    <submittedName>
        <fullName evidence="6">Beta-ketoacyl synthase N-terminal-like domain-containing protein</fullName>
    </submittedName>
</protein>
<dbReference type="Proteomes" id="UP001527866">
    <property type="component" value="Unassembled WGS sequence"/>
</dbReference>
<reference evidence="6 7" key="1">
    <citation type="submission" date="2023-01" db="EMBL/GenBank/DDBJ databases">
        <title>Draft genome sequence of Nocardiopsis sp. RSe5-2 isolated from halophytes.</title>
        <authorList>
            <person name="Duangmal K."/>
            <person name="Chantavorakit T."/>
        </authorList>
    </citation>
    <scope>NUCLEOTIDE SEQUENCE [LARGE SCALE GENOMIC DNA]</scope>
    <source>
        <strain evidence="6 7">RSe5-2</strain>
    </source>
</reference>
<gene>
    <name evidence="6" type="ORF">O4J56_20345</name>
</gene>